<reference evidence="1" key="1">
    <citation type="journal article" date="2022" name="Int. J. Mol. Sci.">
        <title>Draft Genome of Tanacetum Coccineum: Genomic Comparison of Closely Related Tanacetum-Family Plants.</title>
        <authorList>
            <person name="Yamashiro T."/>
            <person name="Shiraishi A."/>
            <person name="Nakayama K."/>
            <person name="Satake H."/>
        </authorList>
    </citation>
    <scope>NUCLEOTIDE SEQUENCE</scope>
</reference>
<evidence type="ECO:0000313" key="1">
    <source>
        <dbReference type="EMBL" id="GJS85628.1"/>
    </source>
</evidence>
<keyword evidence="2" id="KW-1185">Reference proteome</keyword>
<protein>
    <recommendedName>
        <fullName evidence="3">RNA-directed DNA polymerase, eukaryota, reverse transcriptase zinc-binding domain protein</fullName>
    </recommendedName>
</protein>
<evidence type="ECO:0008006" key="3">
    <source>
        <dbReference type="Google" id="ProtNLM"/>
    </source>
</evidence>
<sequence>MLNGFGGFLIKVTRYGLGSFIAIHGVDEGLVELECRIYVDFGVILIKKWIGLAFSNGIDLISMMHKKIGNGSNTSFWKDRWRGEQRLKEVFPRSYALEVNKHIRSFQIFEQTSLLSSLLKMPRSGIIRTVGSLLRHWRSDDNSIADRWSWDLNGSGKFHLLWSEVY</sequence>
<dbReference type="PANTHER" id="PTHR36617:SF15">
    <property type="entry name" value="REVERSE TRANSCRIPTASE ZINC-BINDING DOMAIN-CONTAINING PROTEIN"/>
    <property type="match status" value="1"/>
</dbReference>
<name>A0ABQ4Z9S7_9ASTR</name>
<reference evidence="1" key="2">
    <citation type="submission" date="2022-01" db="EMBL/GenBank/DDBJ databases">
        <authorList>
            <person name="Yamashiro T."/>
            <person name="Shiraishi A."/>
            <person name="Satake H."/>
            <person name="Nakayama K."/>
        </authorList>
    </citation>
    <scope>NUCLEOTIDE SEQUENCE</scope>
</reference>
<proteinExistence type="predicted"/>
<organism evidence="1 2">
    <name type="scientific">Tanacetum coccineum</name>
    <dbReference type="NCBI Taxonomy" id="301880"/>
    <lineage>
        <taxon>Eukaryota</taxon>
        <taxon>Viridiplantae</taxon>
        <taxon>Streptophyta</taxon>
        <taxon>Embryophyta</taxon>
        <taxon>Tracheophyta</taxon>
        <taxon>Spermatophyta</taxon>
        <taxon>Magnoliopsida</taxon>
        <taxon>eudicotyledons</taxon>
        <taxon>Gunneridae</taxon>
        <taxon>Pentapetalae</taxon>
        <taxon>asterids</taxon>
        <taxon>campanulids</taxon>
        <taxon>Asterales</taxon>
        <taxon>Asteraceae</taxon>
        <taxon>Asteroideae</taxon>
        <taxon>Anthemideae</taxon>
        <taxon>Anthemidinae</taxon>
        <taxon>Tanacetum</taxon>
    </lineage>
</organism>
<dbReference type="Proteomes" id="UP001151760">
    <property type="component" value="Unassembled WGS sequence"/>
</dbReference>
<accession>A0ABQ4Z9S7</accession>
<dbReference type="PANTHER" id="PTHR36617">
    <property type="entry name" value="PROTEIN, PUTATIVE-RELATED"/>
    <property type="match status" value="1"/>
</dbReference>
<dbReference type="EMBL" id="BQNB010011064">
    <property type="protein sequence ID" value="GJS85628.1"/>
    <property type="molecule type" value="Genomic_DNA"/>
</dbReference>
<gene>
    <name evidence="1" type="ORF">Tco_0752169</name>
</gene>
<comment type="caution">
    <text evidence="1">The sequence shown here is derived from an EMBL/GenBank/DDBJ whole genome shotgun (WGS) entry which is preliminary data.</text>
</comment>
<evidence type="ECO:0000313" key="2">
    <source>
        <dbReference type="Proteomes" id="UP001151760"/>
    </source>
</evidence>